<gene>
    <name evidence="2" type="ordered locus">Fbal_1075</name>
</gene>
<feature type="transmembrane region" description="Helical" evidence="1">
    <location>
        <begin position="45"/>
        <end position="66"/>
    </location>
</feature>
<dbReference type="eggNOG" id="ENOG50334T5">
    <property type="taxonomic scope" value="Bacteria"/>
</dbReference>
<feature type="transmembrane region" description="Helical" evidence="1">
    <location>
        <begin position="140"/>
        <end position="163"/>
    </location>
</feature>
<dbReference type="OrthoDB" id="642680at2"/>
<keyword evidence="3" id="KW-1185">Reference proteome</keyword>
<sequence>MKSLSKTGDGIPAERFSFIKIFIFILIFEVVVGGGGRLLDIGAVSPRMLLFSLSLLLSFLLILIKLKINRNSVIITSIYFFYIAYSSLVGVARMNDINLIVQDVKPLLYFLLFPFVYYFKEIFFNLIFSAIKIGAPIMGACYLVAFYLLNSGLVPFSAIYVINESGEFFFRGESAFVYKGFIYLIIGCFLYLIGDSKLQKLIGLCLLVPIYLLYTRGFLISLAFGIFFFYWIRNQSLDRIKLFFAALIMPMLVMLYISGIERGEGDSKRINDLIFLWDSFSDVSTIIVGNGFGSLISGNLKIEVALLEVLYKSGLVGLAFWMILIFIQLIWYQLIKVKCIDDHAMISIVVILYVQSLFNPYINNSIGMLFLMVSFCYFDHRKSQTDDK</sequence>
<dbReference type="KEGG" id="fbl:Fbal_1075"/>
<feature type="transmembrane region" description="Helical" evidence="1">
    <location>
        <begin position="107"/>
        <end position="128"/>
    </location>
</feature>
<accession>E1SUU3</accession>
<dbReference type="EMBL" id="CP002209">
    <property type="protein sequence ID" value="ADN75284.1"/>
    <property type="molecule type" value="Genomic_DNA"/>
</dbReference>
<evidence type="ECO:0000256" key="1">
    <source>
        <dbReference type="SAM" id="Phobius"/>
    </source>
</evidence>
<feature type="transmembrane region" description="Helical" evidence="1">
    <location>
        <begin position="21"/>
        <end position="39"/>
    </location>
</feature>
<name>E1SUU3_FERBD</name>
<feature type="transmembrane region" description="Helical" evidence="1">
    <location>
        <begin position="242"/>
        <end position="261"/>
    </location>
</feature>
<organism evidence="2 3">
    <name type="scientific">Ferrimonas balearica (strain DSM 9799 / CCM 4581 / KCTC 23876 / PAT)</name>
    <dbReference type="NCBI Taxonomy" id="550540"/>
    <lineage>
        <taxon>Bacteria</taxon>
        <taxon>Pseudomonadati</taxon>
        <taxon>Pseudomonadota</taxon>
        <taxon>Gammaproteobacteria</taxon>
        <taxon>Alteromonadales</taxon>
        <taxon>Ferrimonadaceae</taxon>
        <taxon>Ferrimonas</taxon>
    </lineage>
</organism>
<reference evidence="2 3" key="1">
    <citation type="journal article" date="2010" name="Stand. Genomic Sci.">
        <title>Complete genome sequence of Ferrimonas balearica type strain (PAT).</title>
        <authorList>
            <person name="Nolan M."/>
            <person name="Sikorski J."/>
            <person name="Davenport K."/>
            <person name="Lucas S."/>
            <person name="Glavina Del Rio T."/>
            <person name="Tice H."/>
            <person name="Cheng J."/>
            <person name="Goodwin L."/>
            <person name="Pitluck S."/>
            <person name="Liolios K."/>
            <person name="Ivanova N."/>
            <person name="Mavromatis K."/>
            <person name="Ovchinnikova G."/>
            <person name="Pati A."/>
            <person name="Chen A."/>
            <person name="Palaniappan K."/>
            <person name="Land M."/>
            <person name="Hauser L."/>
            <person name="Chang Y."/>
            <person name="Jeffries C."/>
            <person name="Tapia R."/>
            <person name="Brettin T."/>
            <person name="Detter J."/>
            <person name="Han C."/>
            <person name="Yasawong M."/>
            <person name="Rohde M."/>
            <person name="Tindall B."/>
            <person name="Goker M."/>
            <person name="Woyke T."/>
            <person name="Bristow J."/>
            <person name="Eisen J."/>
            <person name="Markowitz V."/>
            <person name="Hugenholtz P."/>
            <person name="Kyrpides N."/>
            <person name="Klenk H."/>
            <person name="Lapidus A."/>
        </authorList>
    </citation>
    <scope>NUCLEOTIDE SEQUENCE [LARGE SCALE GENOMIC DNA]</scope>
    <source>
        <strain evidence="3">DSM 9799 / CCM 4581 / KCTC 23876 / PAT</strain>
    </source>
</reference>
<evidence type="ECO:0000313" key="2">
    <source>
        <dbReference type="EMBL" id="ADN75284.1"/>
    </source>
</evidence>
<feature type="transmembrane region" description="Helical" evidence="1">
    <location>
        <begin position="73"/>
        <end position="95"/>
    </location>
</feature>
<dbReference type="HOGENOM" id="CLU_653478_0_0_6"/>
<feature type="transmembrane region" description="Helical" evidence="1">
    <location>
        <begin position="309"/>
        <end position="332"/>
    </location>
</feature>
<keyword evidence="1" id="KW-0472">Membrane</keyword>
<evidence type="ECO:0000313" key="3">
    <source>
        <dbReference type="Proteomes" id="UP000006683"/>
    </source>
</evidence>
<feature type="transmembrane region" description="Helical" evidence="1">
    <location>
        <begin position="201"/>
        <end position="230"/>
    </location>
</feature>
<dbReference type="Proteomes" id="UP000006683">
    <property type="component" value="Chromosome"/>
</dbReference>
<dbReference type="GeneID" id="67181317"/>
<feature type="transmembrane region" description="Helical" evidence="1">
    <location>
        <begin position="175"/>
        <end position="194"/>
    </location>
</feature>
<keyword evidence="1" id="KW-0812">Transmembrane</keyword>
<dbReference type="RefSeq" id="WP_013344590.1">
    <property type="nucleotide sequence ID" value="NC_014541.1"/>
</dbReference>
<dbReference type="STRING" id="550540.Fbal_1075"/>
<feature type="transmembrane region" description="Helical" evidence="1">
    <location>
        <begin position="273"/>
        <end position="297"/>
    </location>
</feature>
<protein>
    <submittedName>
        <fullName evidence="2">O-antigen polymerase</fullName>
    </submittedName>
</protein>
<proteinExistence type="predicted"/>
<dbReference type="AlphaFoldDB" id="E1SUU3"/>
<keyword evidence="1" id="KW-1133">Transmembrane helix</keyword>